<keyword evidence="2" id="KW-0472">Membrane</keyword>
<evidence type="ECO:0000256" key="2">
    <source>
        <dbReference type="SAM" id="Phobius"/>
    </source>
</evidence>
<feature type="region of interest" description="Disordered" evidence="1">
    <location>
        <begin position="44"/>
        <end position="72"/>
    </location>
</feature>
<dbReference type="STRING" id="189381.GCA_900166615_01505"/>
<evidence type="ECO:0000313" key="4">
    <source>
        <dbReference type="Proteomes" id="UP000037405"/>
    </source>
</evidence>
<evidence type="ECO:0000313" key="3">
    <source>
        <dbReference type="EMBL" id="KON84732.1"/>
    </source>
</evidence>
<protein>
    <submittedName>
        <fullName evidence="3">Uncharacterized protein</fullName>
    </submittedName>
</protein>
<proteinExistence type="predicted"/>
<sequence>MSAVIGHIGGKGKVMDGMKRIVMVVFVAIMLSGCSLTKLGKVFPSSSPAEETGGEEATETAQEKSEKPSNLDKANALVEEANKKLDEIERGDEPVKGEGELLLFIEQEVFPIGQREAAVEERLYEAMSAFEMNGDKEAAFETVDWAMKEYESILEDAKNVRTYMDEQEPLKEELIHGVMLFQEYLRMIRDAIDDPSEWTGANIMGAEYDASVEKYHRMVTELSEKYGINYQVGQPE</sequence>
<feature type="compositionally biased region" description="Basic and acidic residues" evidence="1">
    <location>
        <begin position="61"/>
        <end position="70"/>
    </location>
</feature>
<keyword evidence="2" id="KW-1133">Transmembrane helix</keyword>
<gene>
    <name evidence="3" type="ORF">AF331_11950</name>
</gene>
<comment type="caution">
    <text evidence="3">The sequence shown here is derived from an EMBL/GenBank/DDBJ whole genome shotgun (WGS) entry which is preliminary data.</text>
</comment>
<dbReference type="Proteomes" id="UP000037405">
    <property type="component" value="Unassembled WGS sequence"/>
</dbReference>
<name>A0A0M0G5B7_9BACI</name>
<keyword evidence="2" id="KW-0812">Transmembrane</keyword>
<reference evidence="4" key="1">
    <citation type="submission" date="2015-07" db="EMBL/GenBank/DDBJ databases">
        <title>Fjat-14235 jcm11544.</title>
        <authorList>
            <person name="Liu B."/>
            <person name="Wang J."/>
            <person name="Zhu Y."/>
            <person name="Liu G."/>
            <person name="Chen Q."/>
            <person name="Chen Z."/>
            <person name="Lan J."/>
            <person name="Che J."/>
            <person name="Ge C."/>
            <person name="Shi H."/>
            <person name="Pan Z."/>
            <person name="Liu X."/>
        </authorList>
    </citation>
    <scope>NUCLEOTIDE SEQUENCE [LARGE SCALE GENOMIC DNA]</scope>
    <source>
        <strain evidence="4">JCM 11544</strain>
    </source>
</reference>
<dbReference type="AlphaFoldDB" id="A0A0M0G5B7"/>
<evidence type="ECO:0000256" key="1">
    <source>
        <dbReference type="SAM" id="MobiDB-lite"/>
    </source>
</evidence>
<organism evidence="3 4">
    <name type="scientific">Rossellomorea marisflavi</name>
    <dbReference type="NCBI Taxonomy" id="189381"/>
    <lineage>
        <taxon>Bacteria</taxon>
        <taxon>Bacillati</taxon>
        <taxon>Bacillota</taxon>
        <taxon>Bacilli</taxon>
        <taxon>Bacillales</taxon>
        <taxon>Bacillaceae</taxon>
        <taxon>Rossellomorea</taxon>
    </lineage>
</organism>
<dbReference type="EMBL" id="LGUE01000004">
    <property type="protein sequence ID" value="KON84732.1"/>
    <property type="molecule type" value="Genomic_DNA"/>
</dbReference>
<keyword evidence="4" id="KW-1185">Reference proteome</keyword>
<dbReference type="PATRIC" id="fig|189381.12.peg.2413"/>
<feature type="transmembrane region" description="Helical" evidence="2">
    <location>
        <begin position="21"/>
        <end position="40"/>
    </location>
</feature>
<accession>A0A0M0G5B7</accession>